<name>A0A0J8GC72_9LIST</name>
<dbReference type="PATRIC" id="fig|1430899.3.peg.2174"/>
<organism evidence="3 4">
    <name type="scientific">Listeria fleischmannii 1991</name>
    <dbReference type="NCBI Taxonomy" id="1430899"/>
    <lineage>
        <taxon>Bacteria</taxon>
        <taxon>Bacillati</taxon>
        <taxon>Bacillota</taxon>
        <taxon>Bacilli</taxon>
        <taxon>Bacillales</taxon>
        <taxon>Listeriaceae</taxon>
        <taxon>Listeria</taxon>
    </lineage>
</organism>
<dbReference type="RefSeq" id="WP_007475407.1">
    <property type="nucleotide sequence ID" value="NZ_KQ130619.1"/>
</dbReference>
<feature type="domain" description="N-acetyltransferase" evidence="2">
    <location>
        <begin position="1"/>
        <end position="159"/>
    </location>
</feature>
<protein>
    <submittedName>
        <fullName evidence="3">Acetyltransferase</fullName>
    </submittedName>
</protein>
<dbReference type="Pfam" id="PF00583">
    <property type="entry name" value="Acetyltransf_1"/>
    <property type="match status" value="1"/>
</dbReference>
<dbReference type="AlphaFoldDB" id="A0A0J8GC72"/>
<dbReference type="InterPro" id="IPR050769">
    <property type="entry name" value="NAT_camello-type"/>
</dbReference>
<keyword evidence="1 3" id="KW-0808">Transferase</keyword>
<dbReference type="OrthoDB" id="9799681at2"/>
<dbReference type="InterPro" id="IPR000182">
    <property type="entry name" value="GNAT_dom"/>
</dbReference>
<evidence type="ECO:0000259" key="2">
    <source>
        <dbReference type="PROSITE" id="PS51186"/>
    </source>
</evidence>
<dbReference type="SUPFAM" id="SSF55729">
    <property type="entry name" value="Acyl-CoA N-acyltransferases (Nat)"/>
    <property type="match status" value="1"/>
</dbReference>
<gene>
    <name evidence="3" type="ORF">X560_2126</name>
</gene>
<dbReference type="PANTHER" id="PTHR13947:SF37">
    <property type="entry name" value="LD18367P"/>
    <property type="match status" value="1"/>
</dbReference>
<proteinExistence type="predicted"/>
<reference evidence="3 4" key="1">
    <citation type="journal article" date="2015" name="Genome Biol. Evol.">
        <title>Comparative Genomics of Listeria Sensu Lato: Genus-Wide Differences in Evolutionary Dynamics and the Progressive Gain of Complex, Potentially Pathogenicity-Related Traits through Lateral Gene Transfer.</title>
        <authorList>
            <person name="Chiara M."/>
            <person name="Caruso M."/>
            <person name="D'Erchia A.M."/>
            <person name="Manzari C."/>
            <person name="Fraccalvieri R."/>
            <person name="Goffredo E."/>
            <person name="Latorre L."/>
            <person name="Miccolupo A."/>
            <person name="Padalino I."/>
            <person name="Santagada G."/>
            <person name="Chiocco D."/>
            <person name="Pesole G."/>
            <person name="Horner D.S."/>
            <person name="Parisi A."/>
        </authorList>
    </citation>
    <scope>NUCLEOTIDE SEQUENCE [LARGE SCALE GENOMIC DNA]</scope>
    <source>
        <strain evidence="3 4">1991</strain>
    </source>
</reference>
<keyword evidence="4" id="KW-1185">Reference proteome</keyword>
<accession>A0A0J8GC72</accession>
<dbReference type="CDD" id="cd04301">
    <property type="entry name" value="NAT_SF"/>
    <property type="match status" value="1"/>
</dbReference>
<dbReference type="Proteomes" id="UP000052258">
    <property type="component" value="Unassembled WGS sequence"/>
</dbReference>
<comment type="caution">
    <text evidence="3">The sequence shown here is derived from an EMBL/GenBank/DDBJ whole genome shotgun (WGS) entry which is preliminary data.</text>
</comment>
<evidence type="ECO:0000313" key="3">
    <source>
        <dbReference type="EMBL" id="KMT58564.1"/>
    </source>
</evidence>
<dbReference type="PROSITE" id="PS51186">
    <property type="entry name" value="GNAT"/>
    <property type="match status" value="1"/>
</dbReference>
<dbReference type="EMBL" id="AZHO01000028">
    <property type="protein sequence ID" value="KMT58564.1"/>
    <property type="molecule type" value="Genomic_DNA"/>
</dbReference>
<dbReference type="InterPro" id="IPR016181">
    <property type="entry name" value="Acyl_CoA_acyltransferase"/>
</dbReference>
<sequence length="159" mass="18611">MRIEKYTERYREAIIHLILKVQRDEFGIPITIDEQPDLKEIETFYANEKGGFFIAVEDEKVIGTIGTWFLDGENAAIRKLFTDGNYRGKEYQTGQKLLDRLEAFCSQNGKKAIYLGTTDKFKAAHRFYEKNGYDEISKNDLPHDFDIMAVDSKFYRKML</sequence>
<dbReference type="Gene3D" id="3.40.630.30">
    <property type="match status" value="1"/>
</dbReference>
<evidence type="ECO:0000313" key="4">
    <source>
        <dbReference type="Proteomes" id="UP000052258"/>
    </source>
</evidence>
<dbReference type="GO" id="GO:0008080">
    <property type="term" value="F:N-acetyltransferase activity"/>
    <property type="evidence" value="ECO:0007669"/>
    <property type="project" value="InterPro"/>
</dbReference>
<evidence type="ECO:0000256" key="1">
    <source>
        <dbReference type="ARBA" id="ARBA00022679"/>
    </source>
</evidence>
<dbReference type="PANTHER" id="PTHR13947">
    <property type="entry name" value="GNAT FAMILY N-ACETYLTRANSFERASE"/>
    <property type="match status" value="1"/>
</dbReference>